<evidence type="ECO:0000313" key="7">
    <source>
        <dbReference type="EMBL" id="CUG89812.1"/>
    </source>
</evidence>
<dbReference type="Gene3D" id="3.40.50.970">
    <property type="match status" value="1"/>
</dbReference>
<dbReference type="InterPro" id="IPR031717">
    <property type="entry name" value="ODO-1/KGD_C"/>
</dbReference>
<dbReference type="OrthoDB" id="413077at2759"/>
<dbReference type="GO" id="GO:0005739">
    <property type="term" value="C:mitochondrion"/>
    <property type="evidence" value="ECO:0007669"/>
    <property type="project" value="TreeGrafter"/>
</dbReference>
<dbReference type="Pfam" id="PF00676">
    <property type="entry name" value="E1_dh"/>
    <property type="match status" value="1"/>
</dbReference>
<protein>
    <recommendedName>
        <fullName evidence="3">oxoglutarate dehydrogenase (succinyl-transferring)</fullName>
        <ecNumber evidence="3">1.2.4.2</ecNumber>
    </recommendedName>
</protein>
<dbReference type="EMBL" id="CYKH01001772">
    <property type="protein sequence ID" value="CUG89812.1"/>
    <property type="molecule type" value="Genomic_DNA"/>
</dbReference>
<dbReference type="AlphaFoldDB" id="A0A0S4JH30"/>
<dbReference type="SUPFAM" id="SSF52518">
    <property type="entry name" value="Thiamin diphosphate-binding fold (THDP-binding)"/>
    <property type="match status" value="2"/>
</dbReference>
<reference evidence="8" key="1">
    <citation type="submission" date="2015-09" db="EMBL/GenBank/DDBJ databases">
        <authorList>
            <consortium name="Pathogen Informatics"/>
        </authorList>
    </citation>
    <scope>NUCLEOTIDE SEQUENCE [LARGE SCALE GENOMIC DNA]</scope>
    <source>
        <strain evidence="8">Lake Konstanz</strain>
    </source>
</reference>
<dbReference type="InterPro" id="IPR005475">
    <property type="entry name" value="Transketolase-like_Pyr-bd"/>
</dbReference>
<dbReference type="InterPro" id="IPR011603">
    <property type="entry name" value="2oxoglutarate_DH_E1"/>
</dbReference>
<dbReference type="Gene3D" id="3.40.50.11610">
    <property type="entry name" value="Multifunctional 2-oxoglutarate metabolism enzyme, C-terminal domain"/>
    <property type="match status" value="1"/>
</dbReference>
<dbReference type="VEuPathDB" id="TriTrypDB:BSAL_23535"/>
<dbReference type="EC" id="1.2.4.2" evidence="3"/>
<organism evidence="7 8">
    <name type="scientific">Bodo saltans</name>
    <name type="common">Flagellated protozoan</name>
    <dbReference type="NCBI Taxonomy" id="75058"/>
    <lineage>
        <taxon>Eukaryota</taxon>
        <taxon>Discoba</taxon>
        <taxon>Euglenozoa</taxon>
        <taxon>Kinetoplastea</taxon>
        <taxon>Metakinetoplastina</taxon>
        <taxon>Eubodonida</taxon>
        <taxon>Bodonidae</taxon>
        <taxon>Bodo</taxon>
    </lineage>
</organism>
<dbReference type="Proteomes" id="UP000051952">
    <property type="component" value="Unassembled WGS sequence"/>
</dbReference>
<dbReference type="InterPro" id="IPR032106">
    <property type="entry name" value="2-oxogl_dehyd_N"/>
</dbReference>
<dbReference type="CDD" id="cd02016">
    <property type="entry name" value="TPP_E1_OGDC_like"/>
    <property type="match status" value="1"/>
</dbReference>
<dbReference type="Pfam" id="PF02779">
    <property type="entry name" value="Transket_pyr"/>
    <property type="match status" value="1"/>
</dbReference>
<evidence type="ECO:0000259" key="6">
    <source>
        <dbReference type="SMART" id="SM00861"/>
    </source>
</evidence>
<feature type="domain" description="Transketolase-like pyrimidine-binding" evidence="6">
    <location>
        <begin position="651"/>
        <end position="859"/>
    </location>
</feature>
<name>A0A0S4JH30_BODSA</name>
<keyword evidence="5" id="KW-0786">Thiamine pyrophosphate</keyword>
<dbReference type="NCBIfam" id="NF006914">
    <property type="entry name" value="PRK09404.1"/>
    <property type="match status" value="1"/>
</dbReference>
<evidence type="ECO:0000256" key="5">
    <source>
        <dbReference type="ARBA" id="ARBA00023052"/>
    </source>
</evidence>
<dbReference type="InterPro" id="IPR042179">
    <property type="entry name" value="KGD_C_sf"/>
</dbReference>
<dbReference type="Gene3D" id="3.40.50.12470">
    <property type="match status" value="1"/>
</dbReference>
<comment type="similarity">
    <text evidence="2">Belongs to the alpha-ketoglutarate dehydrogenase family.</text>
</comment>
<dbReference type="PANTHER" id="PTHR23152:SF12">
    <property type="entry name" value="OXOGLUTARATE DEHYDROGENASE (SUCCINYL-TRANSFERRING)"/>
    <property type="match status" value="1"/>
</dbReference>
<proteinExistence type="inferred from homology"/>
<dbReference type="PIRSF" id="PIRSF000157">
    <property type="entry name" value="Oxoglu_dh_E1"/>
    <property type="match status" value="1"/>
</dbReference>
<evidence type="ECO:0000256" key="1">
    <source>
        <dbReference type="ARBA" id="ARBA00001964"/>
    </source>
</evidence>
<keyword evidence="8" id="KW-1185">Reference proteome</keyword>
<evidence type="ECO:0000256" key="2">
    <source>
        <dbReference type="ARBA" id="ARBA00006936"/>
    </source>
</evidence>
<sequence length="1003" mass="112048">MLRRFTQRPVSLFAATFTGSLSAEQRFQSAPARRPLHAFDSYLSGTSAAYIEEMYLRFKKDRSAVDACWQEIFDSSDVANFEVSILKQPIRVISDGEGNTTDVGSSVSQSLADCARLTWMILAFEERGHLCAQTDPLSLSDELHAERAPTRKYRPLSLELESFGFTPAEFDRVVKVGFQAEAGGILDTSTPPMTIRQLHDRLKRIYCGNVGYEFSHIADDAQSRFLRENIESERDSADPLHRAMSNQDKLHILDRLGSAVFFEDYFFRKHNSQKRFGLDGGESLVLGLSSLINRAADHGVGEVVLGMAHRGRLNILHHICGKPFEVIFKEFLGVEADELKPFKLQSDVKYHLGFGSSSKTRNGKDVYVEMLPNPSHLEAVNPVVQGKARAAQFHHGAEGQKRVLPIELHGDAAFSGQGVVFETMCISEVGGYHTGGTIHVVTNNQIGFTTDPKCSRSSAYCTDLGRTFQCPIFHVNGDCPEEVVRVFELAANFRNQFGKSVVIDLVCYRRNGHNESDDATMTQPLMYKLIKNTPHIFNRYGATLVKDGVITEDALKAKAQSFKTHYNETAKKVENVKYADVLRGNIPDRWKNTAYSDATGEVNPSTAVTVQQLEPVIKALNTLPEGFAVHPKIKAIIDRRTKGLAGGAEGIDWGAAEALALGTLMQEGYHVRISGQDVERATFSQRHAVLHDQKTNQTYTQLANISPTQAPLTITNSPLSEYGVLGFDMGYALYDPKQFVMWEAQFGDFANGATIIFDQFLSAGESKWNQQQAVVVSLPHGYDGNGPEHSSGRLERFLQSVSEDVETPALSINERHHQCNWEVTFPSTPAQYFHLIRRHVGRNFRKPWVNFFSKQFLRAPNLSTVEELTSGTFQPVIADPSVPASKARRVVLCTGQIYHILNKHRNDTKNTDVALVRVEQLAPFPVAEVQSLLKEYDGVELMWAQEEPKNMGAFWHVEARVEAYTNGSRTLKYNGRAVSASPSTGFKYVHEYEQNEIKRAAFE</sequence>
<dbReference type="GO" id="GO:0045252">
    <property type="term" value="C:oxoglutarate dehydrogenase complex"/>
    <property type="evidence" value="ECO:0007669"/>
    <property type="project" value="TreeGrafter"/>
</dbReference>
<comment type="cofactor">
    <cofactor evidence="1">
        <name>thiamine diphosphate</name>
        <dbReference type="ChEBI" id="CHEBI:58937"/>
    </cofactor>
</comment>
<dbReference type="InterPro" id="IPR001017">
    <property type="entry name" value="DH_E1"/>
</dbReference>
<evidence type="ECO:0000313" key="8">
    <source>
        <dbReference type="Proteomes" id="UP000051952"/>
    </source>
</evidence>
<dbReference type="SMART" id="SM00861">
    <property type="entry name" value="Transket_pyr"/>
    <property type="match status" value="1"/>
</dbReference>
<dbReference type="OMA" id="RDSYCRT"/>
<dbReference type="Pfam" id="PF16870">
    <property type="entry name" value="OxoGdeHyase_C"/>
    <property type="match status" value="1"/>
</dbReference>
<dbReference type="GO" id="GO:0030976">
    <property type="term" value="F:thiamine pyrophosphate binding"/>
    <property type="evidence" value="ECO:0007669"/>
    <property type="project" value="InterPro"/>
</dbReference>
<dbReference type="GO" id="GO:0004591">
    <property type="term" value="F:oxoglutarate dehydrogenase (succinyl-transferring) activity"/>
    <property type="evidence" value="ECO:0007669"/>
    <property type="project" value="UniProtKB-EC"/>
</dbReference>
<keyword evidence="4" id="KW-0560">Oxidoreductase</keyword>
<evidence type="ECO:0000256" key="3">
    <source>
        <dbReference type="ARBA" id="ARBA00012280"/>
    </source>
</evidence>
<evidence type="ECO:0000256" key="4">
    <source>
        <dbReference type="ARBA" id="ARBA00023002"/>
    </source>
</evidence>
<dbReference type="GO" id="GO:0006099">
    <property type="term" value="P:tricarboxylic acid cycle"/>
    <property type="evidence" value="ECO:0007669"/>
    <property type="project" value="TreeGrafter"/>
</dbReference>
<dbReference type="Pfam" id="PF16078">
    <property type="entry name" value="2-oxogl_dehyd_N"/>
    <property type="match status" value="1"/>
</dbReference>
<accession>A0A0S4JH30</accession>
<dbReference type="NCBIfam" id="NF008907">
    <property type="entry name" value="PRK12270.1"/>
    <property type="match status" value="1"/>
</dbReference>
<dbReference type="PANTHER" id="PTHR23152">
    <property type="entry name" value="2-OXOGLUTARATE DEHYDROGENASE"/>
    <property type="match status" value="1"/>
</dbReference>
<dbReference type="NCBIfam" id="TIGR00239">
    <property type="entry name" value="2oxo_dh_E1"/>
    <property type="match status" value="1"/>
</dbReference>
<dbReference type="Gene3D" id="1.10.287.1150">
    <property type="entry name" value="TPP helical domain"/>
    <property type="match status" value="1"/>
</dbReference>
<dbReference type="InterPro" id="IPR029061">
    <property type="entry name" value="THDP-binding"/>
</dbReference>
<gene>
    <name evidence="7" type="ORF">BSAL_23535</name>
</gene>